<evidence type="ECO:0000259" key="10">
    <source>
        <dbReference type="PROSITE" id="PS51192"/>
    </source>
</evidence>
<dbReference type="InterPro" id="IPR001650">
    <property type="entry name" value="Helicase_C-like"/>
</dbReference>
<evidence type="ECO:0000256" key="1">
    <source>
        <dbReference type="ARBA" id="ARBA00022490"/>
    </source>
</evidence>
<dbReference type="EC" id="3.6.4.-" evidence="9"/>
<sequence length="1085" mass="124646">MDFVEKIFKIDKFEKLGEFLGNQEKSINLKNVAGSLFSFVVAYVYRGIKNRVIVLVQDEEFGRKVADDLNFILGEGKVFEFIPDEDMLADDIDVLRVKFAHEYARADKVIILSIKQIDERIPLSKELNNHSFVLSVGEKINYDAFISYLVKEGFERKKYVESRGDYSVRGSIIDVFGFVGEFPIRIEFFDDEVVSIREFDIFTQRSLKNLSRTVIVPKLTNLNFETVEVSRLLNDSVCIVEDKNLVIQAVDEDIFEGVEFKKFINILKLEAGDLNGNVVNFSSRAQPFFNSSITFFSEEVAKLLRDGFEVFVLCDGKEQMERMKELVEDAMGFEEAMKIHFKEKSVNLGFILTKDKIAVFTEHEIFNRVKARNFLKYRKFKGITLHELEMLKPGDFVVHVDYGIGKFAGLQKISINGIDQEAVRLEYADGGVLYVNLNYINRIKKYRGEEGIVPRLNKLGSAEWEKLKERAKDGIKKVVRDFIWLYAKRSYVKGFKFSPDSYLQKEMEASFIYEDTPDQRRATIEVKQDMESEKPMDRLICGDVGFGKTEVAIRAAFKAVLDKKQVAVLVPTTILAHQHYKTFTERLKNYPVRIEVISRFIPRAKQVKIIEDLEKGEIDIIIGTHRLLSNDVRFKDLGLLIIDEEHRFGVEAKEKLRKVKVNVDTLTLSATPIPRTLYFSLMGARDMSIINTPPPNRLPIITKIITVNSLKFADIVKNAIYHEVSRGGQVYFVVDKIAEIEDIAKFLKEIVPDLKFDVVHGKMKPSAIEKVMLGFLEQKFDILISTKIIEAGIDIPNVNTIFIYNAHTFGLAEIYQLRGRVGRSNRQAYAYLVIPPVETIGTNAIRRLSAIEEFTELGSGLNLALRDMEIRGIGNLFGKEQTGFINSIGFDLYCRILEEAVEELKQREFKDIFKGERRLRRKFDAIVSAEVNAFIPDYYVDSDSERFSYYQKLYEAESLEEIEAIKDELEDRFGKLPEEVESLILISKVKHLSEKNHIRRVEITREHVVVTPGDSLINSEIFREVVDVFSRGSGLKFEKVGGETKLVLKFKYSATARQNLVKFLSLLEELTLQFSYDEGNFTTNP</sequence>
<dbReference type="GO" id="GO:0005524">
    <property type="term" value="F:ATP binding"/>
    <property type="evidence" value="ECO:0007669"/>
    <property type="project" value="UniProtKB-UniRule"/>
</dbReference>
<dbReference type="SMART" id="SM00490">
    <property type="entry name" value="HELICc"/>
    <property type="match status" value="1"/>
</dbReference>
<dbReference type="GO" id="GO:0006355">
    <property type="term" value="P:regulation of DNA-templated transcription"/>
    <property type="evidence" value="ECO:0007669"/>
    <property type="project" value="UniProtKB-UniRule"/>
</dbReference>
<keyword evidence="1 9" id="KW-0963">Cytoplasm</keyword>
<evidence type="ECO:0000256" key="9">
    <source>
        <dbReference type="HAMAP-Rule" id="MF_00969"/>
    </source>
</evidence>
<keyword evidence="2 9" id="KW-0547">Nucleotide-binding</keyword>
<feature type="domain" description="Helicase C-terminal" evidence="11">
    <location>
        <begin position="714"/>
        <end position="869"/>
    </location>
</feature>
<keyword evidence="4 9" id="KW-0378">Hydrolase</keyword>
<dbReference type="Gene3D" id="3.40.50.11180">
    <property type="match status" value="1"/>
</dbReference>
<dbReference type="PROSITE" id="PS51194">
    <property type="entry name" value="HELICASE_CTER"/>
    <property type="match status" value="1"/>
</dbReference>
<accession>A0A0P1LBP3</accession>
<dbReference type="AlphaFoldDB" id="A0A0P1LBP3"/>
<dbReference type="GO" id="GO:0003684">
    <property type="term" value="F:damaged DNA binding"/>
    <property type="evidence" value="ECO:0007669"/>
    <property type="project" value="InterPro"/>
</dbReference>
<dbReference type="EMBL" id="FAOP01000004">
    <property type="protein sequence ID" value="CUU04563.1"/>
    <property type="molecule type" value="Genomic_DNA"/>
</dbReference>
<evidence type="ECO:0000256" key="2">
    <source>
        <dbReference type="ARBA" id="ARBA00022741"/>
    </source>
</evidence>
<name>A0A0P1LBP3_9BACT</name>
<keyword evidence="3 9" id="KW-0227">DNA damage</keyword>
<gene>
    <name evidence="9" type="primary">mfd</name>
    <name evidence="13" type="ORF">JGI4_01055</name>
    <name evidence="12" type="ORF">JGI8_00214</name>
</gene>
<dbReference type="STRING" id="1633631.GCA_001442925_01054"/>
<protein>
    <recommendedName>
        <fullName evidence="9">Transcription-repair-coupling factor</fullName>
        <shortName evidence="9">TRCF</shortName>
        <ecNumber evidence="9">3.6.4.-</ecNumber>
    </recommendedName>
</protein>
<dbReference type="InterPro" id="IPR027417">
    <property type="entry name" value="P-loop_NTPase"/>
</dbReference>
<dbReference type="Gene3D" id="2.40.10.170">
    <property type="match status" value="1"/>
</dbReference>
<evidence type="ECO:0000313" key="15">
    <source>
        <dbReference type="Proteomes" id="UP000182200"/>
    </source>
</evidence>
<evidence type="ECO:0000313" key="14">
    <source>
        <dbReference type="Proteomes" id="UP000182011"/>
    </source>
</evidence>
<dbReference type="InterPro" id="IPR036101">
    <property type="entry name" value="CarD-like/TRCF_RID_sf"/>
</dbReference>
<evidence type="ECO:0000313" key="13">
    <source>
        <dbReference type="EMBL" id="CUU04563.1"/>
    </source>
</evidence>
<evidence type="ECO:0000256" key="8">
    <source>
        <dbReference type="ARBA" id="ARBA00023204"/>
    </source>
</evidence>
<evidence type="ECO:0000256" key="4">
    <source>
        <dbReference type="ARBA" id="ARBA00022801"/>
    </source>
</evidence>
<evidence type="ECO:0000256" key="5">
    <source>
        <dbReference type="ARBA" id="ARBA00022806"/>
    </source>
</evidence>
<dbReference type="Pfam" id="PF02559">
    <property type="entry name" value="CarD_TRCF_RID"/>
    <property type="match status" value="1"/>
</dbReference>
<organism evidence="13 14">
    <name type="scientific">Candidatus Kryptonium thompsonii</name>
    <dbReference type="NCBI Taxonomy" id="1633631"/>
    <lineage>
        <taxon>Bacteria</taxon>
        <taxon>Pseudomonadati</taxon>
        <taxon>Candidatus Kryptoniota</taxon>
        <taxon>Candidatus Kryptonium</taxon>
    </lineage>
</organism>
<dbReference type="EMBL" id="CZVI01000001">
    <property type="protein sequence ID" value="CUS78233.1"/>
    <property type="molecule type" value="Genomic_DNA"/>
</dbReference>
<dbReference type="GO" id="GO:0003678">
    <property type="term" value="F:DNA helicase activity"/>
    <property type="evidence" value="ECO:0007669"/>
    <property type="project" value="TreeGrafter"/>
</dbReference>
<dbReference type="Pfam" id="PF03461">
    <property type="entry name" value="TRCF"/>
    <property type="match status" value="1"/>
</dbReference>
<dbReference type="Pfam" id="PF00271">
    <property type="entry name" value="Helicase_C"/>
    <property type="match status" value="1"/>
</dbReference>
<dbReference type="Gene3D" id="3.40.50.300">
    <property type="entry name" value="P-loop containing nucleotide triphosphate hydrolases"/>
    <property type="match status" value="2"/>
</dbReference>
<dbReference type="Gene3D" id="3.90.1150.50">
    <property type="entry name" value="Transcription-repair-coupling factor, D7 domain"/>
    <property type="match status" value="1"/>
</dbReference>
<dbReference type="SUPFAM" id="SSF143517">
    <property type="entry name" value="TRCF domain-like"/>
    <property type="match status" value="1"/>
</dbReference>
<dbReference type="Pfam" id="PF17757">
    <property type="entry name" value="UvrB_inter"/>
    <property type="match status" value="1"/>
</dbReference>
<dbReference type="SUPFAM" id="SSF141259">
    <property type="entry name" value="CarD-like"/>
    <property type="match status" value="1"/>
</dbReference>
<evidence type="ECO:0000313" key="12">
    <source>
        <dbReference type="EMBL" id="CUS78233.1"/>
    </source>
</evidence>
<dbReference type="InterPro" id="IPR005118">
    <property type="entry name" value="TRCF_C"/>
</dbReference>
<reference evidence="13 14" key="1">
    <citation type="submission" date="2015-11" db="EMBL/GenBank/DDBJ databases">
        <authorList>
            <person name="Zhang Y."/>
            <person name="Guo Z."/>
        </authorList>
    </citation>
    <scope>NUCLEOTIDE SEQUENCE [LARGE SCALE GENOMIC DNA]</scope>
    <source>
        <strain evidence="13">JGI-4</strain>
    </source>
</reference>
<dbReference type="PANTHER" id="PTHR47964">
    <property type="entry name" value="ATP-DEPENDENT DNA HELICASE HOMOLOG RECG, CHLOROPLASTIC"/>
    <property type="match status" value="1"/>
</dbReference>
<dbReference type="PROSITE" id="PS51192">
    <property type="entry name" value="HELICASE_ATP_BIND_1"/>
    <property type="match status" value="1"/>
</dbReference>
<dbReference type="SMART" id="SM00982">
    <property type="entry name" value="TRCF"/>
    <property type="match status" value="1"/>
</dbReference>
<dbReference type="SMART" id="SM01058">
    <property type="entry name" value="CarD_TRCF"/>
    <property type="match status" value="1"/>
</dbReference>
<comment type="similarity">
    <text evidence="9">In the N-terminal section; belongs to the UvrB family.</text>
</comment>
<dbReference type="PANTHER" id="PTHR47964:SF1">
    <property type="entry name" value="ATP-DEPENDENT DNA HELICASE HOMOLOG RECG, CHLOROPLASTIC"/>
    <property type="match status" value="1"/>
</dbReference>
<dbReference type="InterPro" id="IPR003711">
    <property type="entry name" value="CarD-like/TRCF_RID"/>
</dbReference>
<accession>A0A0P1MH23</accession>
<dbReference type="Proteomes" id="UP000182200">
    <property type="component" value="Unassembled WGS sequence"/>
</dbReference>
<dbReference type="NCBIfam" id="TIGR00580">
    <property type="entry name" value="mfd"/>
    <property type="match status" value="1"/>
</dbReference>
<dbReference type="Gene3D" id="3.30.2060.10">
    <property type="entry name" value="Penicillin-binding protein 1b domain"/>
    <property type="match status" value="1"/>
</dbReference>
<dbReference type="RefSeq" id="WP_047134212.1">
    <property type="nucleotide sequence ID" value="NZ_CZVI01000001.1"/>
</dbReference>
<keyword evidence="7 9" id="KW-0238">DNA-binding</keyword>
<comment type="function">
    <text evidence="9">Couples transcription and DNA repair by recognizing RNA polymerase (RNAP) stalled at DNA lesions. Mediates ATP-dependent release of RNAP and its truncated transcript from the DNA, and recruitment of nucleotide excision repair machinery to the damaged site.</text>
</comment>
<dbReference type="GO" id="GO:0005737">
    <property type="term" value="C:cytoplasm"/>
    <property type="evidence" value="ECO:0007669"/>
    <property type="project" value="UniProtKB-SubCell"/>
</dbReference>
<dbReference type="InterPro" id="IPR004576">
    <property type="entry name" value="Mfd"/>
</dbReference>
<dbReference type="CDD" id="cd17991">
    <property type="entry name" value="DEXHc_TRCF"/>
    <property type="match status" value="1"/>
</dbReference>
<evidence type="ECO:0000256" key="7">
    <source>
        <dbReference type="ARBA" id="ARBA00023125"/>
    </source>
</evidence>
<keyword evidence="15" id="KW-1185">Reference proteome</keyword>
<dbReference type="GO" id="GO:0000716">
    <property type="term" value="P:transcription-coupled nucleotide-excision repair, DNA damage recognition"/>
    <property type="evidence" value="ECO:0007669"/>
    <property type="project" value="UniProtKB-UniRule"/>
</dbReference>
<accession>A0A0N7MWZ3</accession>
<accession>A0A0S4N1V6</accession>
<evidence type="ECO:0000256" key="3">
    <source>
        <dbReference type="ARBA" id="ARBA00022763"/>
    </source>
</evidence>
<keyword evidence="6 9" id="KW-0067">ATP-binding</keyword>
<dbReference type="Pfam" id="PF00270">
    <property type="entry name" value="DEAD"/>
    <property type="match status" value="1"/>
</dbReference>
<dbReference type="Proteomes" id="UP000182011">
    <property type="component" value="Unassembled WGS sequence"/>
</dbReference>
<dbReference type="InterPro" id="IPR014001">
    <property type="entry name" value="Helicase_ATP-bd"/>
</dbReference>
<dbReference type="GO" id="GO:0016787">
    <property type="term" value="F:hydrolase activity"/>
    <property type="evidence" value="ECO:0007669"/>
    <property type="project" value="UniProtKB-KW"/>
</dbReference>
<keyword evidence="8 9" id="KW-0234">DNA repair</keyword>
<feature type="domain" description="Helicase ATP-binding" evidence="10">
    <location>
        <begin position="529"/>
        <end position="690"/>
    </location>
</feature>
<accession>A0A0P1LCZ3</accession>
<keyword evidence="5 13" id="KW-0347">Helicase</keyword>
<dbReference type="HAMAP" id="MF_00969">
    <property type="entry name" value="TRCF"/>
    <property type="match status" value="1"/>
</dbReference>
<reference evidence="12 15" key="2">
    <citation type="submission" date="2015-11" db="EMBL/GenBank/DDBJ databases">
        <authorList>
            <person name="Varghese N."/>
        </authorList>
    </citation>
    <scope>NUCLEOTIDE SEQUENCE [LARGE SCALE GENOMIC DNA]</scope>
    <source>
        <strain evidence="12 15">JGI-8</strain>
    </source>
</reference>
<dbReference type="InterPro" id="IPR011545">
    <property type="entry name" value="DEAD/DEAH_box_helicase_dom"/>
</dbReference>
<dbReference type="InterPro" id="IPR047112">
    <property type="entry name" value="RecG/Mfd"/>
</dbReference>
<dbReference type="SUPFAM" id="SSF52540">
    <property type="entry name" value="P-loop containing nucleoside triphosphate hydrolases"/>
    <property type="match status" value="4"/>
</dbReference>
<evidence type="ECO:0000259" key="11">
    <source>
        <dbReference type="PROSITE" id="PS51194"/>
    </source>
</evidence>
<proteinExistence type="inferred from homology"/>
<dbReference type="InterPro" id="IPR041471">
    <property type="entry name" value="UvrB_inter"/>
</dbReference>
<evidence type="ECO:0000256" key="6">
    <source>
        <dbReference type="ARBA" id="ARBA00022840"/>
    </source>
</evidence>
<dbReference type="InterPro" id="IPR037235">
    <property type="entry name" value="TRCF-like_C_D7"/>
</dbReference>
<comment type="subcellular location">
    <subcellularLocation>
        <location evidence="9">Cytoplasm</location>
    </subcellularLocation>
</comment>
<comment type="similarity">
    <text evidence="9">In the C-terminal section; belongs to the helicase family. RecG subfamily.</text>
</comment>
<dbReference type="SMART" id="SM00487">
    <property type="entry name" value="DEXDc"/>
    <property type="match status" value="1"/>
</dbReference>